<dbReference type="InterPro" id="IPR051602">
    <property type="entry name" value="ACC_Biotin_Carboxylase"/>
</dbReference>
<dbReference type="InterPro" id="IPR005482">
    <property type="entry name" value="Biotin_COase_C"/>
</dbReference>
<evidence type="ECO:0000256" key="2">
    <source>
        <dbReference type="ARBA" id="ARBA00022741"/>
    </source>
</evidence>
<evidence type="ECO:0000256" key="1">
    <source>
        <dbReference type="ARBA" id="ARBA00022598"/>
    </source>
</evidence>
<dbReference type="PROSITE" id="PS50979">
    <property type="entry name" value="BC"/>
    <property type="match status" value="1"/>
</dbReference>
<evidence type="ECO:0000259" key="4">
    <source>
        <dbReference type="PROSITE" id="PS50979"/>
    </source>
</evidence>
<dbReference type="EMBL" id="UINC01064214">
    <property type="protein sequence ID" value="SVB92671.1"/>
    <property type="molecule type" value="Genomic_DNA"/>
</dbReference>
<keyword evidence="1" id="KW-0436">Ligase</keyword>
<organism evidence="5">
    <name type="scientific">marine metagenome</name>
    <dbReference type="NCBI Taxonomy" id="408172"/>
    <lineage>
        <taxon>unclassified sequences</taxon>
        <taxon>metagenomes</taxon>
        <taxon>ecological metagenomes</taxon>
    </lineage>
</organism>
<dbReference type="InterPro" id="IPR011764">
    <property type="entry name" value="Biotin_carboxylation_dom"/>
</dbReference>
<dbReference type="PANTHER" id="PTHR48095:SF2">
    <property type="entry name" value="BIOTIN CARBOXYLASE, CHLOROPLASTIC"/>
    <property type="match status" value="1"/>
</dbReference>
<dbReference type="AlphaFoldDB" id="A0A382I1U6"/>
<keyword evidence="2" id="KW-0547">Nucleotide-binding</keyword>
<sequence length="62" mass="7238">MIAKLIAVAETREEAIAKMERALDEFVIEGIKTTIPFHQALMKDERFIKGDYTVKFLEDFEF</sequence>
<protein>
    <recommendedName>
        <fullName evidence="4">Biotin carboxylation domain-containing protein</fullName>
    </recommendedName>
</protein>
<proteinExistence type="predicted"/>
<keyword evidence="3" id="KW-0067">ATP-binding</keyword>
<dbReference type="GO" id="GO:0005524">
    <property type="term" value="F:ATP binding"/>
    <property type="evidence" value="ECO:0007669"/>
    <property type="project" value="UniProtKB-KW"/>
</dbReference>
<dbReference type="Pfam" id="PF02785">
    <property type="entry name" value="Biotin_carb_C"/>
    <property type="match status" value="1"/>
</dbReference>
<gene>
    <name evidence="5" type="ORF">METZ01_LOCUS245525</name>
</gene>
<evidence type="ECO:0000313" key="5">
    <source>
        <dbReference type="EMBL" id="SVB92671.1"/>
    </source>
</evidence>
<dbReference type="InterPro" id="IPR011054">
    <property type="entry name" value="Rudment_hybrid_motif"/>
</dbReference>
<dbReference type="SMART" id="SM00878">
    <property type="entry name" value="Biotin_carb_C"/>
    <property type="match status" value="1"/>
</dbReference>
<dbReference type="PANTHER" id="PTHR48095">
    <property type="entry name" value="PYRUVATE CARBOXYLASE SUBUNIT A"/>
    <property type="match status" value="1"/>
</dbReference>
<dbReference type="Gene3D" id="3.30.470.20">
    <property type="entry name" value="ATP-grasp fold, B domain"/>
    <property type="match status" value="1"/>
</dbReference>
<dbReference type="SUPFAM" id="SSF51246">
    <property type="entry name" value="Rudiment single hybrid motif"/>
    <property type="match status" value="1"/>
</dbReference>
<dbReference type="GO" id="GO:0016874">
    <property type="term" value="F:ligase activity"/>
    <property type="evidence" value="ECO:0007669"/>
    <property type="project" value="UniProtKB-KW"/>
</dbReference>
<accession>A0A382I1U6</accession>
<evidence type="ECO:0000256" key="3">
    <source>
        <dbReference type="ARBA" id="ARBA00022840"/>
    </source>
</evidence>
<reference evidence="5" key="1">
    <citation type="submission" date="2018-05" db="EMBL/GenBank/DDBJ databases">
        <authorList>
            <person name="Lanie J.A."/>
            <person name="Ng W.-L."/>
            <person name="Kazmierczak K.M."/>
            <person name="Andrzejewski T.M."/>
            <person name="Davidsen T.M."/>
            <person name="Wayne K.J."/>
            <person name="Tettelin H."/>
            <person name="Glass J.I."/>
            <person name="Rusch D."/>
            <person name="Podicherti R."/>
            <person name="Tsui H.-C.T."/>
            <person name="Winkler M.E."/>
        </authorList>
    </citation>
    <scope>NUCLEOTIDE SEQUENCE</scope>
</reference>
<name>A0A382I1U6_9ZZZZ</name>
<feature type="domain" description="Biotin carboxylation" evidence="4">
    <location>
        <begin position="1"/>
        <end position="62"/>
    </location>
</feature>